<evidence type="ECO:0000313" key="2">
    <source>
        <dbReference type="Proteomes" id="UP000789525"/>
    </source>
</evidence>
<comment type="caution">
    <text evidence="1">The sequence shown here is derived from an EMBL/GenBank/DDBJ whole genome shotgun (WGS) entry which is preliminary data.</text>
</comment>
<name>A0ACA9R8T5_9GLOM</name>
<protein>
    <submittedName>
        <fullName evidence="1">10025_t:CDS:1</fullName>
    </submittedName>
</protein>
<feature type="non-terminal residue" evidence="1">
    <location>
        <position position="84"/>
    </location>
</feature>
<keyword evidence="2" id="KW-1185">Reference proteome</keyword>
<evidence type="ECO:0000313" key="1">
    <source>
        <dbReference type="EMBL" id="CAG8781452.1"/>
    </source>
</evidence>
<feature type="non-terminal residue" evidence="1">
    <location>
        <position position="1"/>
    </location>
</feature>
<gene>
    <name evidence="1" type="ORF">ACOLOM_LOCUS14340</name>
</gene>
<sequence>NSSPEDGRHHCDSDLAIRRQEDEKQKEKTIQRLESIRVLGAFVTTCKDMSASSVIKPSLTDQGSKWLHWKEDLVDGAGECCSTG</sequence>
<dbReference type="EMBL" id="CAJVPT010072157">
    <property type="protein sequence ID" value="CAG8781452.1"/>
    <property type="molecule type" value="Genomic_DNA"/>
</dbReference>
<accession>A0ACA9R8T5</accession>
<organism evidence="1 2">
    <name type="scientific">Acaulospora colombiana</name>
    <dbReference type="NCBI Taxonomy" id="27376"/>
    <lineage>
        <taxon>Eukaryota</taxon>
        <taxon>Fungi</taxon>
        <taxon>Fungi incertae sedis</taxon>
        <taxon>Mucoromycota</taxon>
        <taxon>Glomeromycotina</taxon>
        <taxon>Glomeromycetes</taxon>
        <taxon>Diversisporales</taxon>
        <taxon>Acaulosporaceae</taxon>
        <taxon>Acaulospora</taxon>
    </lineage>
</organism>
<proteinExistence type="predicted"/>
<reference evidence="1" key="1">
    <citation type="submission" date="2021-06" db="EMBL/GenBank/DDBJ databases">
        <authorList>
            <person name="Kallberg Y."/>
            <person name="Tangrot J."/>
            <person name="Rosling A."/>
        </authorList>
    </citation>
    <scope>NUCLEOTIDE SEQUENCE</scope>
    <source>
        <strain evidence="1">CL356</strain>
    </source>
</reference>
<dbReference type="Proteomes" id="UP000789525">
    <property type="component" value="Unassembled WGS sequence"/>
</dbReference>